<evidence type="ECO:0000313" key="2">
    <source>
        <dbReference type="EMBL" id="EHQ03013.1"/>
    </source>
</evidence>
<gene>
    <name evidence="2" type="ORF">Gilli_2387</name>
</gene>
<accession>H2BWN5</accession>
<dbReference type="AlphaFoldDB" id="H2BWN5"/>
<dbReference type="RefSeq" id="WP_006989321.1">
    <property type="nucleotide sequence ID" value="NZ_JH594606.1"/>
</dbReference>
<dbReference type="Proteomes" id="UP000003844">
    <property type="component" value="Unassembled WGS sequence"/>
</dbReference>
<name>H2BWN5_GILLR</name>
<sequence>MLAVKKFIYLSLFLFSYQAISQEITGTYQLIDPSLIIADLGVTYNFKVNGPFDKTTYEHLGQKTISGGNYHISRDTIVFKYKPQDTILQSEVKLRKRISMIGKNYFYELGFTTVMENLILV</sequence>
<keyword evidence="1" id="KW-0732">Signal</keyword>
<protein>
    <submittedName>
        <fullName evidence="2">Uncharacterized protein</fullName>
    </submittedName>
</protein>
<keyword evidence="3" id="KW-1185">Reference proteome</keyword>
<feature type="signal peptide" evidence="1">
    <location>
        <begin position="1"/>
        <end position="21"/>
    </location>
</feature>
<dbReference type="STRING" id="865937.Gilli_2387"/>
<dbReference type="HOGENOM" id="CLU_2034752_0_0_10"/>
<evidence type="ECO:0000313" key="3">
    <source>
        <dbReference type="Proteomes" id="UP000003844"/>
    </source>
</evidence>
<dbReference type="OrthoDB" id="825758at2"/>
<dbReference type="EMBL" id="JH594606">
    <property type="protein sequence ID" value="EHQ03013.1"/>
    <property type="molecule type" value="Genomic_DNA"/>
</dbReference>
<proteinExistence type="predicted"/>
<reference evidence="3" key="1">
    <citation type="journal article" date="2012" name="Stand. Genomic Sci.">
        <title>Genome sequence of the Antarctic rhodopsins-containing flavobacterium Gillisia limnaea type strain (R-8282(T)).</title>
        <authorList>
            <person name="Riedel T."/>
            <person name="Held B."/>
            <person name="Nolan M."/>
            <person name="Lucas S."/>
            <person name="Lapidus A."/>
            <person name="Tice H."/>
            <person name="Del Rio T.G."/>
            <person name="Cheng J.F."/>
            <person name="Han C."/>
            <person name="Tapia R."/>
            <person name="Goodwin L.A."/>
            <person name="Pitluck S."/>
            <person name="Liolios K."/>
            <person name="Mavromatis K."/>
            <person name="Pagani I."/>
            <person name="Ivanova N."/>
            <person name="Mikhailova N."/>
            <person name="Pati A."/>
            <person name="Chen A."/>
            <person name="Palaniappan K."/>
            <person name="Land M."/>
            <person name="Rohde M."/>
            <person name="Tindall B.J."/>
            <person name="Detter J.C."/>
            <person name="Goker M."/>
            <person name="Bristow J."/>
            <person name="Eisen J.A."/>
            <person name="Markowitz V."/>
            <person name="Hugenholtz P."/>
            <person name="Kyrpides N.C."/>
            <person name="Klenk H.P."/>
            <person name="Woyke T."/>
        </authorList>
    </citation>
    <scope>NUCLEOTIDE SEQUENCE [LARGE SCALE GENOMIC DNA]</scope>
    <source>
        <strain evidence="3">DSM 15749 / LMG 21470 / R-8282</strain>
    </source>
</reference>
<evidence type="ECO:0000256" key="1">
    <source>
        <dbReference type="SAM" id="SignalP"/>
    </source>
</evidence>
<organism evidence="2 3">
    <name type="scientific">Gillisia limnaea (strain DSM 15749 / LMG 21470 / R-8282)</name>
    <dbReference type="NCBI Taxonomy" id="865937"/>
    <lineage>
        <taxon>Bacteria</taxon>
        <taxon>Pseudomonadati</taxon>
        <taxon>Bacteroidota</taxon>
        <taxon>Flavobacteriia</taxon>
        <taxon>Flavobacteriales</taxon>
        <taxon>Flavobacteriaceae</taxon>
        <taxon>Gillisia</taxon>
    </lineage>
</organism>
<feature type="chain" id="PRO_5003559565" evidence="1">
    <location>
        <begin position="22"/>
        <end position="121"/>
    </location>
</feature>